<feature type="region of interest" description="Disordered" evidence="1">
    <location>
        <begin position="1"/>
        <end position="46"/>
    </location>
</feature>
<proteinExistence type="predicted"/>
<sequence>MGEKSFMADEVTQLPFSSQKDPPSPEGSPSIATPTPVERETNIMTQDSRRLYVKARLKKTLLGGDASVPRVPRSWGTPSKRCNKPLVLSTTEQESLDGILDSLLGGNFFTIKEVLESKSFRETKEDQDDTVASLEAEVAELKKPLDMVAGVDNVGGGSSEKWEEVSIVIGREREREGVREGPSQSPSSAGGCDSGGAGGSSQAAAVVRGGGLRWQDRRICAGQDGGGDLQVPRPHHVPRRPPPHPPRARPRRSIEMMRATQKLSRTIRSLKKREAAGGKGLSGKLFSIQTLDRGRKKGRKCIREPNGL</sequence>
<dbReference type="GO" id="GO:0016746">
    <property type="term" value="F:acyltransferase activity"/>
    <property type="evidence" value="ECO:0007669"/>
    <property type="project" value="UniProtKB-KW"/>
</dbReference>
<reference evidence="3" key="1">
    <citation type="submission" date="2019-07" db="EMBL/GenBank/DDBJ databases">
        <title>De Novo Assembly of kiwifruit Actinidia rufa.</title>
        <authorList>
            <person name="Sugita-Konishi S."/>
            <person name="Sato K."/>
            <person name="Mori E."/>
            <person name="Abe Y."/>
            <person name="Kisaki G."/>
            <person name="Hamano K."/>
            <person name="Suezawa K."/>
            <person name="Otani M."/>
            <person name="Fukuda T."/>
            <person name="Manabe T."/>
            <person name="Gomi K."/>
            <person name="Tabuchi M."/>
            <person name="Akimitsu K."/>
            <person name="Kataoka I."/>
        </authorList>
    </citation>
    <scope>NUCLEOTIDE SEQUENCE [LARGE SCALE GENOMIC DNA]</scope>
    <source>
        <strain evidence="3">cv. Fuchu</strain>
    </source>
</reference>
<evidence type="ECO:0000313" key="2">
    <source>
        <dbReference type="EMBL" id="GFS41701.1"/>
    </source>
</evidence>
<gene>
    <name evidence="2" type="ORF">Acr_00g0075880</name>
</gene>
<protein>
    <submittedName>
        <fullName evidence="2">Acyl-CoA N-acyltransferases (NAT) superfamily protein</fullName>
    </submittedName>
</protein>
<feature type="compositionally biased region" description="Basic residues" evidence="1">
    <location>
        <begin position="233"/>
        <end position="251"/>
    </location>
</feature>
<comment type="caution">
    <text evidence="2">The sequence shown here is derived from an EMBL/GenBank/DDBJ whole genome shotgun (WGS) entry which is preliminary data.</text>
</comment>
<dbReference type="OrthoDB" id="1837697at2759"/>
<dbReference type="AlphaFoldDB" id="A0A7J0DTB8"/>
<dbReference type="Proteomes" id="UP000585474">
    <property type="component" value="Unassembled WGS sequence"/>
</dbReference>
<evidence type="ECO:0000256" key="1">
    <source>
        <dbReference type="SAM" id="MobiDB-lite"/>
    </source>
</evidence>
<organism evidence="2 3">
    <name type="scientific">Actinidia rufa</name>
    <dbReference type="NCBI Taxonomy" id="165716"/>
    <lineage>
        <taxon>Eukaryota</taxon>
        <taxon>Viridiplantae</taxon>
        <taxon>Streptophyta</taxon>
        <taxon>Embryophyta</taxon>
        <taxon>Tracheophyta</taxon>
        <taxon>Spermatophyta</taxon>
        <taxon>Magnoliopsida</taxon>
        <taxon>eudicotyledons</taxon>
        <taxon>Gunneridae</taxon>
        <taxon>Pentapetalae</taxon>
        <taxon>asterids</taxon>
        <taxon>Ericales</taxon>
        <taxon>Actinidiaceae</taxon>
        <taxon>Actinidia</taxon>
    </lineage>
</organism>
<keyword evidence="3" id="KW-1185">Reference proteome</keyword>
<feature type="region of interest" description="Disordered" evidence="1">
    <location>
        <begin position="172"/>
        <end position="204"/>
    </location>
</feature>
<evidence type="ECO:0000313" key="3">
    <source>
        <dbReference type="Proteomes" id="UP000585474"/>
    </source>
</evidence>
<keyword evidence="2" id="KW-0808">Transferase</keyword>
<dbReference type="EMBL" id="BJWL01000384">
    <property type="protein sequence ID" value="GFS41701.1"/>
    <property type="molecule type" value="Genomic_DNA"/>
</dbReference>
<keyword evidence="2" id="KW-0012">Acyltransferase</keyword>
<accession>A0A7J0DTB8</accession>
<name>A0A7J0DTB8_9ERIC</name>
<feature type="region of interest" description="Disordered" evidence="1">
    <location>
        <begin position="219"/>
        <end position="252"/>
    </location>
</feature>